<sequence>MIYHGVFNKKVPLNYRIIERRNLNYERRLKFIGGVLFLAFLLILIKTGWLQIIQGERFFYLSQASRLRLVPLPNPRGLILDRKGEVLADNTASFSVAVVPENISDPDRLLSRLKEVFPSMDVEACKKKIKRAQNPFRPVILREKVELSKVIYLLEREEDFSSAVILTQPVRNYPQGDLLGNLLGYLGEVNKKELRALSGLGVEAGDLVGKTGIERMYNSYLQGEKGGRQVEVDVYGRALKIISQRDPQPGDTLYLTIDLEMQKIAREEMGKRKGVVLIANPQTGQILTLVSLPSFDPNLFSRGISEKEWNEISSHPGNPLENRAIRGEYPPGSTFKIVVATAALEEKKIFPESTYYCPGYYKVGNRVFKCWKEGGHGKVDLEAALVHSCDVYFYQLGLKVGTEDIIRYARLFGLGKPTGVDFPMEKRGFLPTPSWKKKTYKESWYPGDTANLSIGQGYILVTPVQMLTLVNAVANGGYLVKPYLVERIVDVRGNLVYQKTPEREKIPVSSSTLNFLCRALKGVVEKGTGWRAKNKVVNIAGKTGTVEIEGSENPHNWFIGYAPTDNPTLSIVVLVENREEEISIAPQIAGKIFSRIFSRA</sequence>
<feature type="domain" description="Penicillin-binding protein transpeptidase" evidence="14">
    <location>
        <begin position="274"/>
        <end position="593"/>
    </location>
</feature>
<evidence type="ECO:0000313" key="16">
    <source>
        <dbReference type="EMBL" id="HHF98253.1"/>
    </source>
</evidence>
<dbReference type="FunFam" id="3.40.710.10:FF:000024">
    <property type="entry name" value="Penicillin-binding protein 2"/>
    <property type="match status" value="1"/>
</dbReference>
<gene>
    <name evidence="16" type="primary">mrdA</name>
    <name evidence="16" type="ORF">ENL39_02050</name>
</gene>
<evidence type="ECO:0000256" key="4">
    <source>
        <dbReference type="ARBA" id="ARBA00022519"/>
    </source>
</evidence>
<dbReference type="GO" id="GO:0006508">
    <property type="term" value="P:proteolysis"/>
    <property type="evidence" value="ECO:0007669"/>
    <property type="project" value="UniProtKB-KW"/>
</dbReference>
<dbReference type="GO" id="GO:0009002">
    <property type="term" value="F:serine-type D-Ala-D-Ala carboxypeptidase activity"/>
    <property type="evidence" value="ECO:0007669"/>
    <property type="project" value="InterPro"/>
</dbReference>
<protein>
    <submittedName>
        <fullName evidence="16">Penicillin-binding protein 2</fullName>
    </submittedName>
</protein>
<dbReference type="GO" id="GO:0008360">
    <property type="term" value="P:regulation of cell shape"/>
    <property type="evidence" value="ECO:0007669"/>
    <property type="project" value="UniProtKB-KW"/>
</dbReference>
<dbReference type="GO" id="GO:0005886">
    <property type="term" value="C:plasma membrane"/>
    <property type="evidence" value="ECO:0007669"/>
    <property type="project" value="UniProtKB-SubCell"/>
</dbReference>
<dbReference type="InterPro" id="IPR050515">
    <property type="entry name" value="Beta-lactam/transpept"/>
</dbReference>
<dbReference type="Gene3D" id="3.40.710.10">
    <property type="entry name" value="DD-peptidase/beta-lactamase superfamily"/>
    <property type="match status" value="1"/>
</dbReference>
<keyword evidence="8" id="KW-0133">Cell shape</keyword>
<dbReference type="EMBL" id="DRTT01000063">
    <property type="protein sequence ID" value="HHF98253.1"/>
    <property type="molecule type" value="Genomic_DNA"/>
</dbReference>
<dbReference type="GO" id="GO:0071972">
    <property type="term" value="F:peptidoglycan L,D-transpeptidase activity"/>
    <property type="evidence" value="ECO:0007669"/>
    <property type="project" value="TreeGrafter"/>
</dbReference>
<dbReference type="Gene3D" id="3.30.1390.30">
    <property type="entry name" value="Penicillin-binding protein 2a, domain 3"/>
    <property type="match status" value="1"/>
</dbReference>
<dbReference type="SUPFAM" id="SSF56601">
    <property type="entry name" value="beta-lactamase/transpeptidase-like"/>
    <property type="match status" value="1"/>
</dbReference>
<proteinExistence type="predicted"/>
<dbReference type="Gene3D" id="3.90.1310.10">
    <property type="entry name" value="Penicillin-binding protein 2a (Domain 2)"/>
    <property type="match status" value="1"/>
</dbReference>
<dbReference type="InterPro" id="IPR012338">
    <property type="entry name" value="Beta-lactam/transpept-like"/>
</dbReference>
<dbReference type="Pfam" id="PF00905">
    <property type="entry name" value="Transpeptidase"/>
    <property type="match status" value="1"/>
</dbReference>
<reference evidence="16" key="1">
    <citation type="journal article" date="2020" name="mSystems">
        <title>Genome- and Community-Level Interaction Insights into Carbon Utilization and Element Cycling Functions of Hydrothermarchaeota in Hydrothermal Sediment.</title>
        <authorList>
            <person name="Zhou Z."/>
            <person name="Liu Y."/>
            <person name="Xu W."/>
            <person name="Pan J."/>
            <person name="Luo Z.H."/>
            <person name="Li M."/>
        </authorList>
    </citation>
    <scope>NUCLEOTIDE SEQUENCE [LARGE SCALE GENOMIC DNA]</scope>
    <source>
        <strain evidence="16">HyVt-92</strain>
    </source>
</reference>
<dbReference type="AlphaFoldDB" id="A0A7V5HYF6"/>
<dbReference type="NCBIfam" id="TIGR03423">
    <property type="entry name" value="pbp2_mrdA"/>
    <property type="match status" value="1"/>
</dbReference>
<evidence type="ECO:0000256" key="12">
    <source>
        <dbReference type="ARBA" id="ARBA00023316"/>
    </source>
</evidence>
<keyword evidence="7" id="KW-0378">Hydrolase</keyword>
<evidence type="ECO:0000259" key="15">
    <source>
        <dbReference type="Pfam" id="PF03717"/>
    </source>
</evidence>
<dbReference type="GO" id="GO:0071555">
    <property type="term" value="P:cell wall organization"/>
    <property type="evidence" value="ECO:0007669"/>
    <property type="project" value="UniProtKB-KW"/>
</dbReference>
<dbReference type="Proteomes" id="UP000886070">
    <property type="component" value="Unassembled WGS sequence"/>
</dbReference>
<evidence type="ECO:0000256" key="7">
    <source>
        <dbReference type="ARBA" id="ARBA00022801"/>
    </source>
</evidence>
<dbReference type="InterPro" id="IPR001460">
    <property type="entry name" value="PCN-bd_Tpept"/>
</dbReference>
<evidence type="ECO:0000259" key="14">
    <source>
        <dbReference type="Pfam" id="PF00905"/>
    </source>
</evidence>
<evidence type="ECO:0000256" key="8">
    <source>
        <dbReference type="ARBA" id="ARBA00022960"/>
    </source>
</evidence>
<keyword evidence="9" id="KW-0573">Peptidoglycan synthesis</keyword>
<evidence type="ECO:0000256" key="5">
    <source>
        <dbReference type="ARBA" id="ARBA00022670"/>
    </source>
</evidence>
<evidence type="ECO:0000256" key="13">
    <source>
        <dbReference type="SAM" id="Phobius"/>
    </source>
</evidence>
<dbReference type="PANTHER" id="PTHR30627:SF2">
    <property type="entry name" value="PEPTIDOGLYCAN D,D-TRANSPEPTIDASE MRDA"/>
    <property type="match status" value="1"/>
</dbReference>
<organism evidence="16">
    <name type="scientific">Aerophobetes bacterium</name>
    <dbReference type="NCBI Taxonomy" id="2030807"/>
    <lineage>
        <taxon>Bacteria</taxon>
        <taxon>Candidatus Aerophobota</taxon>
    </lineage>
</organism>
<keyword evidence="3" id="KW-1003">Cell membrane</keyword>
<keyword evidence="4" id="KW-0997">Cell inner membrane</keyword>
<keyword evidence="5" id="KW-0645">Protease</keyword>
<accession>A0A7V5HYF6</accession>
<comment type="subcellular location">
    <subcellularLocation>
        <location evidence="2">Cell membrane</location>
    </subcellularLocation>
    <subcellularLocation>
        <location evidence="1">Membrane</location>
        <topology evidence="1">Single-pass membrane protein</topology>
    </subcellularLocation>
</comment>
<keyword evidence="10 13" id="KW-1133">Transmembrane helix</keyword>
<evidence type="ECO:0000256" key="11">
    <source>
        <dbReference type="ARBA" id="ARBA00023136"/>
    </source>
</evidence>
<dbReference type="Pfam" id="PF03717">
    <property type="entry name" value="PBP_dimer"/>
    <property type="match status" value="1"/>
</dbReference>
<feature type="transmembrane region" description="Helical" evidence="13">
    <location>
        <begin position="29"/>
        <end position="49"/>
    </location>
</feature>
<dbReference type="PANTHER" id="PTHR30627">
    <property type="entry name" value="PEPTIDOGLYCAN D,D-TRANSPEPTIDASE"/>
    <property type="match status" value="1"/>
</dbReference>
<dbReference type="InterPro" id="IPR017790">
    <property type="entry name" value="Penicillin-binding_protein_2"/>
</dbReference>
<dbReference type="InterPro" id="IPR005311">
    <property type="entry name" value="PBP_dimer"/>
</dbReference>
<dbReference type="GO" id="GO:0008658">
    <property type="term" value="F:penicillin binding"/>
    <property type="evidence" value="ECO:0007669"/>
    <property type="project" value="InterPro"/>
</dbReference>
<evidence type="ECO:0000256" key="6">
    <source>
        <dbReference type="ARBA" id="ARBA00022692"/>
    </source>
</evidence>
<evidence type="ECO:0000256" key="2">
    <source>
        <dbReference type="ARBA" id="ARBA00004236"/>
    </source>
</evidence>
<comment type="caution">
    <text evidence="16">The sequence shown here is derived from an EMBL/GenBank/DDBJ whole genome shotgun (WGS) entry which is preliminary data.</text>
</comment>
<name>A0A7V5HYF6_UNCAE</name>
<dbReference type="GO" id="GO:0009252">
    <property type="term" value="P:peptidoglycan biosynthetic process"/>
    <property type="evidence" value="ECO:0007669"/>
    <property type="project" value="UniProtKB-KW"/>
</dbReference>
<dbReference type="SUPFAM" id="SSF56519">
    <property type="entry name" value="Penicillin binding protein dimerisation domain"/>
    <property type="match status" value="1"/>
</dbReference>
<evidence type="ECO:0000256" key="3">
    <source>
        <dbReference type="ARBA" id="ARBA00022475"/>
    </source>
</evidence>
<feature type="domain" description="Penicillin-binding protein dimerisation" evidence="15">
    <location>
        <begin position="73"/>
        <end position="240"/>
    </location>
</feature>
<keyword evidence="6 13" id="KW-0812">Transmembrane</keyword>
<keyword evidence="11 13" id="KW-0472">Membrane</keyword>
<keyword evidence="12" id="KW-0961">Cell wall biogenesis/degradation</keyword>
<dbReference type="InterPro" id="IPR036138">
    <property type="entry name" value="PBP_dimer_sf"/>
</dbReference>
<evidence type="ECO:0000256" key="9">
    <source>
        <dbReference type="ARBA" id="ARBA00022984"/>
    </source>
</evidence>
<evidence type="ECO:0000256" key="1">
    <source>
        <dbReference type="ARBA" id="ARBA00004167"/>
    </source>
</evidence>
<evidence type="ECO:0000256" key="10">
    <source>
        <dbReference type="ARBA" id="ARBA00022989"/>
    </source>
</evidence>